<dbReference type="GO" id="GO:0003743">
    <property type="term" value="F:translation initiation factor activity"/>
    <property type="evidence" value="ECO:0007669"/>
    <property type="project" value="UniProtKB-KW"/>
</dbReference>
<dbReference type="PANTHER" id="PTHR43381">
    <property type="entry name" value="TRANSLATION INITIATION FACTOR IF-2-RELATED"/>
    <property type="match status" value="1"/>
</dbReference>
<sequence length="119" mass="13341">MEGKKDEDFGALSASFFSSFLDVDDENYNAVAEKEDVILLRFPICCVIGHGYIGKTTLLNYIRGAADFQYDTTKRITATFVPSDYIVKKTKELKPDNDDHNFPGLLFLDTPGLTSFTNL</sequence>
<dbReference type="Proteomes" id="UP000265520">
    <property type="component" value="Unassembled WGS sequence"/>
</dbReference>
<evidence type="ECO:0000256" key="2">
    <source>
        <dbReference type="ARBA" id="ARBA00023134"/>
    </source>
</evidence>
<dbReference type="AlphaFoldDB" id="A0A392NXI1"/>
<evidence type="ECO:0000313" key="4">
    <source>
        <dbReference type="Proteomes" id="UP000265520"/>
    </source>
</evidence>
<keyword evidence="1" id="KW-0547">Nucleotide-binding</keyword>
<comment type="caution">
    <text evidence="3">The sequence shown here is derived from an EMBL/GenBank/DDBJ whole genome shotgun (WGS) entry which is preliminary data.</text>
</comment>
<proteinExistence type="predicted"/>
<name>A0A392NXI1_9FABA</name>
<evidence type="ECO:0000313" key="3">
    <source>
        <dbReference type="EMBL" id="MCI03185.1"/>
    </source>
</evidence>
<protein>
    <submittedName>
        <fullName evidence="3">Eukaryotic translation initiation factor 5B-like</fullName>
    </submittedName>
</protein>
<evidence type="ECO:0000256" key="1">
    <source>
        <dbReference type="ARBA" id="ARBA00022741"/>
    </source>
</evidence>
<accession>A0A392NXI1</accession>
<organism evidence="3 4">
    <name type="scientific">Trifolium medium</name>
    <dbReference type="NCBI Taxonomy" id="97028"/>
    <lineage>
        <taxon>Eukaryota</taxon>
        <taxon>Viridiplantae</taxon>
        <taxon>Streptophyta</taxon>
        <taxon>Embryophyta</taxon>
        <taxon>Tracheophyta</taxon>
        <taxon>Spermatophyta</taxon>
        <taxon>Magnoliopsida</taxon>
        <taxon>eudicotyledons</taxon>
        <taxon>Gunneridae</taxon>
        <taxon>Pentapetalae</taxon>
        <taxon>rosids</taxon>
        <taxon>fabids</taxon>
        <taxon>Fabales</taxon>
        <taxon>Fabaceae</taxon>
        <taxon>Papilionoideae</taxon>
        <taxon>50 kb inversion clade</taxon>
        <taxon>NPAAA clade</taxon>
        <taxon>Hologalegina</taxon>
        <taxon>IRL clade</taxon>
        <taxon>Trifolieae</taxon>
        <taxon>Trifolium</taxon>
    </lineage>
</organism>
<reference evidence="3 4" key="1">
    <citation type="journal article" date="2018" name="Front. Plant Sci.">
        <title>Red Clover (Trifolium pratense) and Zigzag Clover (T. medium) - A Picture of Genomic Similarities and Differences.</title>
        <authorList>
            <person name="Dluhosova J."/>
            <person name="Istvanek J."/>
            <person name="Nedelnik J."/>
            <person name="Repkova J."/>
        </authorList>
    </citation>
    <scope>NUCLEOTIDE SEQUENCE [LARGE SCALE GENOMIC DNA]</scope>
    <source>
        <strain evidence="4">cv. 10/8</strain>
        <tissue evidence="3">Leaf</tissue>
    </source>
</reference>
<dbReference type="SUPFAM" id="SSF52540">
    <property type="entry name" value="P-loop containing nucleoside triphosphate hydrolases"/>
    <property type="match status" value="1"/>
</dbReference>
<keyword evidence="2" id="KW-0342">GTP-binding</keyword>
<keyword evidence="4" id="KW-1185">Reference proteome</keyword>
<dbReference type="GO" id="GO:0005737">
    <property type="term" value="C:cytoplasm"/>
    <property type="evidence" value="ECO:0007669"/>
    <property type="project" value="TreeGrafter"/>
</dbReference>
<feature type="non-terminal residue" evidence="3">
    <location>
        <position position="119"/>
    </location>
</feature>
<dbReference type="PANTHER" id="PTHR43381:SF4">
    <property type="entry name" value="EUKARYOTIC TRANSLATION INITIATION FACTOR 5B"/>
    <property type="match status" value="1"/>
</dbReference>
<dbReference type="InterPro" id="IPR015760">
    <property type="entry name" value="TIF_IF2"/>
</dbReference>
<dbReference type="EMBL" id="LXQA010051407">
    <property type="protein sequence ID" value="MCI03185.1"/>
    <property type="molecule type" value="Genomic_DNA"/>
</dbReference>
<dbReference type="Gene3D" id="3.40.50.300">
    <property type="entry name" value="P-loop containing nucleotide triphosphate hydrolases"/>
    <property type="match status" value="1"/>
</dbReference>
<keyword evidence="3" id="KW-0648">Protein biosynthesis</keyword>
<keyword evidence="3" id="KW-0396">Initiation factor</keyword>
<dbReference type="InterPro" id="IPR027417">
    <property type="entry name" value="P-loop_NTPase"/>
</dbReference>
<dbReference type="GO" id="GO:0005525">
    <property type="term" value="F:GTP binding"/>
    <property type="evidence" value="ECO:0007669"/>
    <property type="project" value="UniProtKB-KW"/>
</dbReference>